<dbReference type="Proteomes" id="UP001549019">
    <property type="component" value="Unassembled WGS sequence"/>
</dbReference>
<dbReference type="InterPro" id="IPR012166">
    <property type="entry name" value="Uncharacterised_RocB"/>
</dbReference>
<name>A0ABV2ECB8_9STAP</name>
<comment type="caution">
    <text evidence="1">The sequence shown here is derived from an EMBL/GenBank/DDBJ whole genome shotgun (WGS) entry which is preliminary data.</text>
</comment>
<keyword evidence="2" id="KW-1185">Reference proteome</keyword>
<dbReference type="Gene3D" id="3.40.630.10">
    <property type="entry name" value="Zn peptidases"/>
    <property type="match status" value="1"/>
</dbReference>
<evidence type="ECO:0000313" key="1">
    <source>
        <dbReference type="EMBL" id="MET3112064.1"/>
    </source>
</evidence>
<reference evidence="1 2" key="1">
    <citation type="submission" date="2024-05" db="EMBL/GenBank/DDBJ databases">
        <title>Genomic Encyclopedia of Type Strains, Phase IV (KMG-IV): sequencing the most valuable type-strain genomes for metagenomic binning, comparative biology and taxonomic classification.</title>
        <authorList>
            <person name="Goeker M."/>
        </authorList>
    </citation>
    <scope>NUCLEOTIDE SEQUENCE [LARGE SCALE GENOMIC DNA]</scope>
    <source>
        <strain evidence="1 2">DSM 25286</strain>
    </source>
</reference>
<dbReference type="EMBL" id="JBDZDV010000008">
    <property type="protein sequence ID" value="MET3112064.1"/>
    <property type="molecule type" value="Genomic_DNA"/>
</dbReference>
<sequence length="529" mass="60423">MNWQSEKQLEALIKLLVSWDSRSSTKGEINFPHKLKNELRAKLGTSENLNVDLIDSGLSRNALAASYLKEGNESTVILISHFDTVHTEEFGKNEHLAFDVDALTEYYKENAGNFKADIQDDIASGDYLFGRGIMDMKMGLALHLNILDKAMHESWPVNIIVLTVPDEEVDSSGMRSAVRYLNDFREKHRLNYSLILNSEPSFNLHPDDDQYYIYTGSIGKIMPATLFYGVETHAGEPLKGLNALYMSAYLTKNLEFSDVFEETDMGEKTPPPLTLKTLDLKNDYSTQTTNHVANISNVFTLRQQADEIFDKYNALVDQSMKELQTDYERMAEANAVSRPYKVRTMSYTDLHDYAVRKAGKSRVKEIIAFYTENEFIDDRIRSTMIIDDLMEECRELAPAAINYFAPPYYPPVNNTDDELIRHITAHTKKELNEKNIDVTVINYFNGISDLSYVTYQGNEESWKAYEANTPVWGETYTIPFKEMELLDTPFINIGPFGKDPHKLTERIHKASAFNVTPAILQNVILKFFG</sequence>
<organism evidence="1 2">
    <name type="scientific">Salinicoccus halitifaciens</name>
    <dbReference type="NCBI Taxonomy" id="1073415"/>
    <lineage>
        <taxon>Bacteria</taxon>
        <taxon>Bacillati</taxon>
        <taxon>Bacillota</taxon>
        <taxon>Bacilli</taxon>
        <taxon>Bacillales</taxon>
        <taxon>Staphylococcaceae</taxon>
        <taxon>Salinicoccus</taxon>
    </lineage>
</organism>
<dbReference type="PIRSF" id="PIRSF010386">
    <property type="entry name" value="RocB"/>
    <property type="match status" value="1"/>
</dbReference>
<dbReference type="PANTHER" id="PTHR43808:SF27">
    <property type="entry name" value="PROTEIN ROCB"/>
    <property type="match status" value="1"/>
</dbReference>
<dbReference type="PANTHER" id="PTHR43808">
    <property type="entry name" value="ACETYLORNITHINE DEACETYLASE"/>
    <property type="match status" value="1"/>
</dbReference>
<dbReference type="InterPro" id="IPR002933">
    <property type="entry name" value="Peptidase_M20"/>
</dbReference>
<evidence type="ECO:0000313" key="2">
    <source>
        <dbReference type="Proteomes" id="UP001549019"/>
    </source>
</evidence>
<gene>
    <name evidence="1" type="ORF">ABHD89_002490</name>
</gene>
<dbReference type="RefSeq" id="WP_230822511.1">
    <property type="nucleotide sequence ID" value="NZ_JAJNCU010000008.1"/>
</dbReference>
<protein>
    <submittedName>
        <fullName evidence="1">Arginine utilization protein RocB</fullName>
    </submittedName>
</protein>
<accession>A0ABV2ECB8</accession>
<dbReference type="SUPFAM" id="SSF53187">
    <property type="entry name" value="Zn-dependent exopeptidases"/>
    <property type="match status" value="1"/>
</dbReference>
<dbReference type="InterPro" id="IPR050072">
    <property type="entry name" value="Peptidase_M20A"/>
</dbReference>
<dbReference type="Pfam" id="PF01546">
    <property type="entry name" value="Peptidase_M20"/>
    <property type="match status" value="1"/>
</dbReference>
<proteinExistence type="predicted"/>